<evidence type="ECO:0000313" key="1">
    <source>
        <dbReference type="EMBL" id="GAA4932577.1"/>
    </source>
</evidence>
<accession>A0AAV3TXX0</accession>
<dbReference type="AlphaFoldDB" id="A0AAV3TXX0"/>
<dbReference type="EMBL" id="BAABLX010000004">
    <property type="protein sequence ID" value="GAA4932577.1"/>
    <property type="molecule type" value="Genomic_DNA"/>
</dbReference>
<reference evidence="2" key="1">
    <citation type="journal article" date="2019" name="Int. J. Syst. Evol. Microbiol.">
        <title>The Global Catalogue of Microorganisms (GCM) 10K type strain sequencing project: providing services to taxonomists for standard genome sequencing and annotation.</title>
        <authorList>
            <consortium name="The Broad Institute Genomics Platform"/>
            <consortium name="The Broad Institute Genome Sequencing Center for Infectious Disease"/>
            <person name="Wu L."/>
            <person name="Ma J."/>
        </authorList>
    </citation>
    <scope>NUCLEOTIDE SEQUENCE [LARGE SCALE GENOMIC DNA]</scope>
    <source>
        <strain evidence="2">JCM 19134</strain>
    </source>
</reference>
<gene>
    <name evidence="1" type="ORF">GCM10025791_06460</name>
</gene>
<comment type="caution">
    <text evidence="1">The sequence shown here is derived from an EMBL/GenBank/DDBJ whole genome shotgun (WGS) entry which is preliminary data.</text>
</comment>
<keyword evidence="2" id="KW-1185">Reference proteome</keyword>
<proteinExistence type="predicted"/>
<organism evidence="1 2">
    <name type="scientific">Halioxenophilus aromaticivorans</name>
    <dbReference type="NCBI Taxonomy" id="1306992"/>
    <lineage>
        <taxon>Bacteria</taxon>
        <taxon>Pseudomonadati</taxon>
        <taxon>Pseudomonadota</taxon>
        <taxon>Gammaproteobacteria</taxon>
        <taxon>Alteromonadales</taxon>
        <taxon>Alteromonadaceae</taxon>
        <taxon>Halioxenophilus</taxon>
    </lineage>
</organism>
<dbReference type="RefSeq" id="WP_345416957.1">
    <property type="nucleotide sequence ID" value="NZ_AP031496.1"/>
</dbReference>
<sequence>MSNNLKQSFSENHQVSLFTDYLLSLLDGRRGFSHTWKARSGKNKTGFKKGFLWRCDSLTDAYEQYRWPALSPTGNLTFTLEESNRILNYHEASIVKTLEKADTSQDDIHLLKEDILGVLRWGGVDTKPNIAKAMRADSAQLKVNLNNAVELINHGGSMSEAEFDARYEQLDENHIRIDSGTTKIYSLICRDFIILDSRVGAALGLLVKNFCHDHDIPTETVCNDLRFSWGAASGEKRTYKIRNPNSTSSAVFQNFGRLTNKERLLQNLKASWLLSDVISKTKIPSFSSAHTAGGLRRLEAALFMIGYDVNYVNRQKQLDRNRRHHVRDIMPSAAMAFAPD</sequence>
<protein>
    <submittedName>
        <fullName evidence="1">Uncharacterized protein</fullName>
    </submittedName>
</protein>
<name>A0AAV3TXX0_9ALTE</name>
<dbReference type="Proteomes" id="UP001409585">
    <property type="component" value="Unassembled WGS sequence"/>
</dbReference>
<evidence type="ECO:0000313" key="2">
    <source>
        <dbReference type="Proteomes" id="UP001409585"/>
    </source>
</evidence>